<sequence>MTDTTTTPVAQNYILYRTRALMFQPAYSYLSGETPVPPAATVAGAVGSVVATQQLTGLTGVTTPDGFAYALDAAGAYPLGSIYTPPATTASS</sequence>
<dbReference type="RefSeq" id="WP_113595710.1">
    <property type="nucleotide sequence ID" value="NZ_QEXL01000007.1"/>
</dbReference>
<comment type="caution">
    <text evidence="1">The sequence shown here is derived from an EMBL/GenBank/DDBJ whole genome shotgun (WGS) entry which is preliminary data.</text>
</comment>
<dbReference type="AlphaFoldDB" id="A0A365YY22"/>
<evidence type="ECO:0000313" key="1">
    <source>
        <dbReference type="EMBL" id="RBM07747.1"/>
    </source>
</evidence>
<organism evidence="1 2">
    <name type="scientific">Novacetimonas cocois</name>
    <dbReference type="NCBI Taxonomy" id="1747507"/>
    <lineage>
        <taxon>Bacteria</taxon>
        <taxon>Pseudomonadati</taxon>
        <taxon>Pseudomonadota</taxon>
        <taxon>Alphaproteobacteria</taxon>
        <taxon>Acetobacterales</taxon>
        <taxon>Acetobacteraceae</taxon>
        <taxon>Novacetimonas</taxon>
    </lineage>
</organism>
<gene>
    <name evidence="1" type="ORF">NJLHNGOC_06940</name>
</gene>
<dbReference type="OrthoDB" id="7283982at2"/>
<name>A0A365YY22_9PROT</name>
<proteinExistence type="predicted"/>
<protein>
    <submittedName>
        <fullName evidence="1">Uncharacterized protein</fullName>
    </submittedName>
</protein>
<dbReference type="Proteomes" id="UP000252680">
    <property type="component" value="Unassembled WGS sequence"/>
</dbReference>
<evidence type="ECO:0000313" key="2">
    <source>
        <dbReference type="Proteomes" id="UP000252680"/>
    </source>
</evidence>
<reference evidence="1 2" key="1">
    <citation type="submission" date="2018-05" db="EMBL/GenBank/DDBJ databases">
        <title>Komagataeibacter cocois sp. nov., for a novel cellulose- producing strain isolated from coconut milk.</title>
        <authorList>
            <person name="Liu L."/>
            <person name="Wang Y."/>
            <person name="Liu S."/>
            <person name="Bi J."/>
            <person name="Chen H."/>
            <person name="Deng J."/>
            <person name="Zhang C."/>
            <person name="Hu Q."/>
            <person name="Li C."/>
        </authorList>
    </citation>
    <scope>NUCLEOTIDE SEQUENCE [LARGE SCALE GENOMIC DNA]</scope>
    <source>
        <strain evidence="1 2">WE7</strain>
    </source>
</reference>
<accession>A0A365YY22</accession>
<dbReference type="EMBL" id="QEXL01000007">
    <property type="protein sequence ID" value="RBM07747.1"/>
    <property type="molecule type" value="Genomic_DNA"/>
</dbReference>
<keyword evidence="2" id="KW-1185">Reference proteome</keyword>